<keyword evidence="1" id="KW-0732">Signal</keyword>
<accession>A0A6L5QL86</accession>
<dbReference type="AlphaFoldDB" id="A0A6L5QL86"/>
<feature type="chain" id="PRO_5026738434" evidence="1">
    <location>
        <begin position="26"/>
        <end position="366"/>
    </location>
</feature>
<feature type="domain" description="LysM" evidence="2">
    <location>
        <begin position="40"/>
        <end position="86"/>
    </location>
</feature>
<dbReference type="PANTHER" id="PTHR34700">
    <property type="entry name" value="POTASSIUM BINDING PROTEIN KBP"/>
    <property type="match status" value="1"/>
</dbReference>
<dbReference type="Pfam" id="PF01476">
    <property type="entry name" value="LysM"/>
    <property type="match status" value="1"/>
</dbReference>
<feature type="signal peptide" evidence="1">
    <location>
        <begin position="1"/>
        <end position="25"/>
    </location>
</feature>
<keyword evidence="4" id="KW-1185">Reference proteome</keyword>
<organism evidence="3 4">
    <name type="scientific">Duganella alba</name>
    <dbReference type="NCBI Taxonomy" id="2666081"/>
    <lineage>
        <taxon>Bacteria</taxon>
        <taxon>Pseudomonadati</taxon>
        <taxon>Pseudomonadota</taxon>
        <taxon>Betaproteobacteria</taxon>
        <taxon>Burkholderiales</taxon>
        <taxon>Oxalobacteraceae</taxon>
        <taxon>Telluria group</taxon>
        <taxon>Duganella</taxon>
    </lineage>
</organism>
<dbReference type="InterPro" id="IPR052196">
    <property type="entry name" value="Bact_Kbp"/>
</dbReference>
<dbReference type="EMBL" id="WKJM01000015">
    <property type="protein sequence ID" value="MRX09701.1"/>
    <property type="molecule type" value="Genomic_DNA"/>
</dbReference>
<dbReference type="PANTHER" id="PTHR34700:SF4">
    <property type="entry name" value="PHAGE-LIKE ELEMENT PBSX PROTEIN XKDP"/>
    <property type="match status" value="1"/>
</dbReference>
<dbReference type="Proteomes" id="UP000481037">
    <property type="component" value="Unassembled WGS sequence"/>
</dbReference>
<protein>
    <submittedName>
        <fullName evidence="3">LysM peptidoglycan-binding domain-containing protein</fullName>
    </submittedName>
</protein>
<dbReference type="Gene3D" id="3.10.350.10">
    <property type="entry name" value="LysM domain"/>
    <property type="match status" value="1"/>
</dbReference>
<dbReference type="InterPro" id="IPR018392">
    <property type="entry name" value="LysM"/>
</dbReference>
<dbReference type="RefSeq" id="WP_154365686.1">
    <property type="nucleotide sequence ID" value="NZ_WKJM01000015.1"/>
</dbReference>
<dbReference type="InterPro" id="IPR036779">
    <property type="entry name" value="LysM_dom_sf"/>
</dbReference>
<evidence type="ECO:0000313" key="4">
    <source>
        <dbReference type="Proteomes" id="UP000481037"/>
    </source>
</evidence>
<name>A0A6L5QL86_9BURK</name>
<evidence type="ECO:0000259" key="2">
    <source>
        <dbReference type="Pfam" id="PF01476"/>
    </source>
</evidence>
<proteinExistence type="predicted"/>
<gene>
    <name evidence="3" type="ORF">GJ697_17835</name>
</gene>
<evidence type="ECO:0000313" key="3">
    <source>
        <dbReference type="EMBL" id="MRX09701.1"/>
    </source>
</evidence>
<evidence type="ECO:0000256" key="1">
    <source>
        <dbReference type="SAM" id="SignalP"/>
    </source>
</evidence>
<dbReference type="CDD" id="cd00118">
    <property type="entry name" value="LysM"/>
    <property type="match status" value="1"/>
</dbReference>
<sequence length="366" mass="39423">MKNFSTVGNRLVTAALFAVASVASAAPLTCEFRADAPDQHVVVKGDTLWDISGTFLQKPWCWPTVWGMNRDEIANPHWIYPGQIIWFDRAAGRLRLGNPISANGAGDPSAQRLGPRVRTDGLGADAVPSIPPGVIEPFLTQPLIIEEGELASAPRIVATQEGRVFLGKDDKAYVRGDLQGNTSFQAFRPGTPLKDPVTRQIIGYEAFYLGTLKLQAEAKPGAGSDVHTFIVTGAAQEIGKGDQLRAMPPTPIQNYVPHPPAQPVDARVVAIYGGVTHAGQNQIVSINRGKLDGLDIGAVLQLYHTGATVSDSTAKKSWFGREQQVKLPDEEVGSLFIFRTFKHISYGLIMQVTAPVQVGDVAKSPE</sequence>
<reference evidence="3 4" key="1">
    <citation type="submission" date="2019-11" db="EMBL/GenBank/DDBJ databases">
        <title>Novel species isolated from a subtropical stream in China.</title>
        <authorList>
            <person name="Lu H."/>
        </authorList>
    </citation>
    <scope>NUCLEOTIDE SEQUENCE [LARGE SCALE GENOMIC DNA]</scope>
    <source>
        <strain evidence="3 4">FT25W</strain>
    </source>
</reference>
<comment type="caution">
    <text evidence="3">The sequence shown here is derived from an EMBL/GenBank/DDBJ whole genome shotgun (WGS) entry which is preliminary data.</text>
</comment>